<feature type="compositionally biased region" description="Low complexity" evidence="1">
    <location>
        <begin position="245"/>
        <end position="257"/>
    </location>
</feature>
<dbReference type="PANTHER" id="PTHR36846">
    <property type="entry name" value="PROTEIN VIAA"/>
    <property type="match status" value="1"/>
</dbReference>
<dbReference type="Gene3D" id="3.40.50.410">
    <property type="entry name" value="von Willebrand factor, type A domain"/>
    <property type="match status" value="1"/>
</dbReference>
<feature type="compositionally biased region" description="Basic and acidic residues" evidence="1">
    <location>
        <begin position="664"/>
        <end position="679"/>
    </location>
</feature>
<proteinExistence type="predicted"/>
<feature type="compositionally biased region" description="Low complexity" evidence="1">
    <location>
        <begin position="25"/>
        <end position="60"/>
    </location>
</feature>
<evidence type="ECO:0000313" key="4">
    <source>
        <dbReference type="Proteomes" id="UP001055712"/>
    </source>
</evidence>
<dbReference type="SMART" id="SM00327">
    <property type="entry name" value="VWA"/>
    <property type="match status" value="1"/>
</dbReference>
<name>A0A9D4TQ45_CHLVU</name>
<dbReference type="InterPro" id="IPR002035">
    <property type="entry name" value="VWF_A"/>
</dbReference>
<keyword evidence="4" id="KW-1185">Reference proteome</keyword>
<dbReference type="GO" id="GO:0005829">
    <property type="term" value="C:cytosol"/>
    <property type="evidence" value="ECO:0007669"/>
    <property type="project" value="TreeGrafter"/>
</dbReference>
<dbReference type="InterPro" id="IPR036465">
    <property type="entry name" value="vWFA_dom_sf"/>
</dbReference>
<dbReference type="Proteomes" id="UP001055712">
    <property type="component" value="Unassembled WGS sequence"/>
</dbReference>
<feature type="domain" description="VWFA" evidence="2">
    <location>
        <begin position="458"/>
        <end position="631"/>
    </location>
</feature>
<dbReference type="EMBL" id="SIDB01000006">
    <property type="protein sequence ID" value="KAI3431660.1"/>
    <property type="molecule type" value="Genomic_DNA"/>
</dbReference>
<gene>
    <name evidence="3" type="ORF">D9Q98_004707</name>
</gene>
<evidence type="ECO:0000256" key="1">
    <source>
        <dbReference type="SAM" id="MobiDB-lite"/>
    </source>
</evidence>
<feature type="region of interest" description="Disordered" evidence="1">
    <location>
        <begin position="236"/>
        <end position="270"/>
    </location>
</feature>
<organism evidence="3 4">
    <name type="scientific">Chlorella vulgaris</name>
    <name type="common">Green alga</name>
    <dbReference type="NCBI Taxonomy" id="3077"/>
    <lineage>
        <taxon>Eukaryota</taxon>
        <taxon>Viridiplantae</taxon>
        <taxon>Chlorophyta</taxon>
        <taxon>core chlorophytes</taxon>
        <taxon>Trebouxiophyceae</taxon>
        <taxon>Chlorellales</taxon>
        <taxon>Chlorellaceae</taxon>
        <taxon>Chlorella clade</taxon>
        <taxon>Chlorella</taxon>
    </lineage>
</organism>
<reference evidence="3" key="1">
    <citation type="journal article" date="2019" name="Plant J.">
        <title>Chlorella vulgaris genome assembly and annotation reveals the molecular basis for metabolic acclimation to high light conditions.</title>
        <authorList>
            <person name="Cecchin M."/>
            <person name="Marcolungo L."/>
            <person name="Rossato M."/>
            <person name="Girolomoni L."/>
            <person name="Cosentino E."/>
            <person name="Cuine S."/>
            <person name="Li-Beisson Y."/>
            <person name="Delledonne M."/>
            <person name="Ballottari M."/>
        </authorList>
    </citation>
    <scope>NUCLEOTIDE SEQUENCE</scope>
    <source>
        <strain evidence="3">211/11P</strain>
    </source>
</reference>
<evidence type="ECO:0000313" key="3">
    <source>
        <dbReference type="EMBL" id="KAI3431660.1"/>
    </source>
</evidence>
<protein>
    <recommendedName>
        <fullName evidence="2">VWFA domain-containing protein</fullName>
    </recommendedName>
</protein>
<dbReference type="AlphaFoldDB" id="A0A9D4TQ45"/>
<dbReference type="Pfam" id="PF13519">
    <property type="entry name" value="VWA_2"/>
    <property type="match status" value="1"/>
</dbReference>
<dbReference type="OrthoDB" id="509831at2759"/>
<feature type="region of interest" description="Disordered" evidence="1">
    <location>
        <begin position="23"/>
        <end position="60"/>
    </location>
</feature>
<feature type="region of interest" description="Disordered" evidence="1">
    <location>
        <begin position="664"/>
        <end position="695"/>
    </location>
</feature>
<sequence>MQVLQGTSAQASPVCNVRLRRHTVQQQPLPQRQQQRSRATRLHAAAAANAAAPAAARPASTAADSGHTALLHSLGEVGDVATMHMPWLLRLAHIKSRITGGDSNLALQESARGLLMWKAALERGLVLDDFTISQLIDEKDSFVAGQSMESLRWPEEPLRHVLVRSFSTLGVARFAKKYPALLDALLRSMLELLCKYHKTVIGEVDVVEREVDGTGQVYMTAAELMAEEVKRRGELARSANKGGISPSAAAATAQPSAQEEDEDAAEERASWSFERQTAEALVDALVQQWRKPIDTLSKAGRAFDGLESLLGGARGGSFDLGGNIWNRKGWIEMDKMREKLEDLKELRDLVRSLGRGGGWGPLRRAPVQHLDMRGRPGLLRTTLEAQETRGLTRSDDISRLLPSEAALLARGRVVRQAKLLFYAKMAEKGLATYERDGWGDFPTQIHPDRREIRPTADRGPILLCVDTSGSMRGPREVVAKALALECMRAAKAQERSCYVYAFAGPQEVRELELNMDLKSVNNLLEFLEKVFNGGSDFNAPVQKCMDRLHESKWANSDILLVSDGELRQPGPEIMRKLSGAKDKLGLRVHGLIVGSPEKKRSDPAVLRGLCSHTLPSGKNEVLVHEFESWAGVKADRSMQFDWDDALGNSARREAGLRLEKMRQAEMRRRRQDARGDKKGNNKAVRMPGKEAANFD</sequence>
<dbReference type="SUPFAM" id="SSF53300">
    <property type="entry name" value="vWA-like"/>
    <property type="match status" value="1"/>
</dbReference>
<evidence type="ECO:0000259" key="2">
    <source>
        <dbReference type="SMART" id="SM00327"/>
    </source>
</evidence>
<reference evidence="3" key="2">
    <citation type="submission" date="2020-11" db="EMBL/GenBank/DDBJ databases">
        <authorList>
            <person name="Cecchin M."/>
            <person name="Marcolungo L."/>
            <person name="Rossato M."/>
            <person name="Girolomoni L."/>
            <person name="Cosentino E."/>
            <person name="Cuine S."/>
            <person name="Li-Beisson Y."/>
            <person name="Delledonne M."/>
            <person name="Ballottari M."/>
        </authorList>
    </citation>
    <scope>NUCLEOTIDE SEQUENCE</scope>
    <source>
        <strain evidence="3">211/11P</strain>
        <tissue evidence="3">Whole cell</tissue>
    </source>
</reference>
<comment type="caution">
    <text evidence="3">The sequence shown here is derived from an EMBL/GenBank/DDBJ whole genome shotgun (WGS) entry which is preliminary data.</text>
</comment>
<accession>A0A9D4TQ45</accession>
<dbReference type="PANTHER" id="PTHR36846:SF1">
    <property type="entry name" value="PROTEIN VIAA"/>
    <property type="match status" value="1"/>
</dbReference>